<reference evidence="8 9" key="1">
    <citation type="submission" date="2024-03" db="EMBL/GenBank/DDBJ databases">
        <authorList>
            <person name="Gkanogiannis A."/>
            <person name="Becerra Lopez-Lavalle L."/>
        </authorList>
    </citation>
    <scope>NUCLEOTIDE SEQUENCE [LARGE SCALE GENOMIC DNA]</scope>
</reference>
<keyword evidence="6" id="KW-0812">Transmembrane</keyword>
<evidence type="ECO:0000256" key="1">
    <source>
        <dbReference type="ARBA" id="ARBA00022670"/>
    </source>
</evidence>
<keyword evidence="5" id="KW-1015">Disulfide bond</keyword>
<protein>
    <recommendedName>
        <fullName evidence="7">Peptidase C1A propeptide domain-containing protein</fullName>
    </recommendedName>
</protein>
<organism evidence="8 9">
    <name type="scientific">Citrullus colocynthis</name>
    <name type="common">colocynth</name>
    <dbReference type="NCBI Taxonomy" id="252529"/>
    <lineage>
        <taxon>Eukaryota</taxon>
        <taxon>Viridiplantae</taxon>
        <taxon>Streptophyta</taxon>
        <taxon>Embryophyta</taxon>
        <taxon>Tracheophyta</taxon>
        <taxon>Spermatophyta</taxon>
        <taxon>Magnoliopsida</taxon>
        <taxon>eudicotyledons</taxon>
        <taxon>Gunneridae</taxon>
        <taxon>Pentapetalae</taxon>
        <taxon>rosids</taxon>
        <taxon>fabids</taxon>
        <taxon>Cucurbitales</taxon>
        <taxon>Cucurbitaceae</taxon>
        <taxon>Benincaseae</taxon>
        <taxon>Citrullus</taxon>
    </lineage>
</organism>
<dbReference type="Gene3D" id="3.90.70.10">
    <property type="entry name" value="Cysteine proteinases"/>
    <property type="match status" value="1"/>
</dbReference>
<evidence type="ECO:0000256" key="6">
    <source>
        <dbReference type="SAM" id="Phobius"/>
    </source>
</evidence>
<dbReference type="Proteomes" id="UP001642487">
    <property type="component" value="Chromosome 5"/>
</dbReference>
<keyword evidence="6" id="KW-1133">Transmembrane helix</keyword>
<keyword evidence="9" id="KW-1185">Reference proteome</keyword>
<name>A0ABP0YQ40_9ROSI</name>
<evidence type="ECO:0000256" key="4">
    <source>
        <dbReference type="ARBA" id="ARBA00022807"/>
    </source>
</evidence>
<feature type="transmembrane region" description="Helical" evidence="6">
    <location>
        <begin position="67"/>
        <end position="87"/>
    </location>
</feature>
<evidence type="ECO:0000313" key="8">
    <source>
        <dbReference type="EMBL" id="CAK9322479.1"/>
    </source>
</evidence>
<dbReference type="InterPro" id="IPR038765">
    <property type="entry name" value="Papain-like_cys_pep_sf"/>
</dbReference>
<keyword evidence="6" id="KW-0472">Membrane</keyword>
<evidence type="ECO:0000313" key="9">
    <source>
        <dbReference type="Proteomes" id="UP001642487"/>
    </source>
</evidence>
<feature type="domain" description="Peptidase C1A propeptide" evidence="7">
    <location>
        <begin position="102"/>
        <end position="144"/>
    </location>
</feature>
<evidence type="ECO:0000256" key="5">
    <source>
        <dbReference type="ARBA" id="ARBA00023157"/>
    </source>
</evidence>
<proteinExistence type="predicted"/>
<dbReference type="InterPro" id="IPR012599">
    <property type="entry name" value="Propeptide_C1A"/>
</dbReference>
<dbReference type="SUPFAM" id="SSF54001">
    <property type="entry name" value="Cysteine proteinases"/>
    <property type="match status" value="1"/>
</dbReference>
<accession>A0ABP0YQ40</accession>
<sequence length="194" mass="21934">MAAAWRTNMDDVNSDVESKGKFGLVLFPKSQLSILYTELIISSHFPHPLSLPPPSPSPFKEMASSHWYFSLSLLFLAAVCTFHHQVYAEEQVLKFKLDADILQESIVQHVNEHPQAGWKATMNPRFSNYSVSQFKYLLGVKQTPEKDLKSTPVLSHPKSLKLPKSFDAREAWPQCISIGTILGALWFLLGIWCC</sequence>
<evidence type="ECO:0000259" key="7">
    <source>
        <dbReference type="Pfam" id="PF08127"/>
    </source>
</evidence>
<evidence type="ECO:0000256" key="2">
    <source>
        <dbReference type="ARBA" id="ARBA00022729"/>
    </source>
</evidence>
<keyword evidence="1" id="KW-0645">Protease</keyword>
<keyword evidence="2" id="KW-0732">Signal</keyword>
<feature type="transmembrane region" description="Helical" evidence="6">
    <location>
        <begin position="171"/>
        <end position="193"/>
    </location>
</feature>
<evidence type="ECO:0000256" key="3">
    <source>
        <dbReference type="ARBA" id="ARBA00022801"/>
    </source>
</evidence>
<keyword evidence="4" id="KW-0788">Thiol protease</keyword>
<dbReference type="Pfam" id="PF08127">
    <property type="entry name" value="Propeptide_C1"/>
    <property type="match status" value="1"/>
</dbReference>
<keyword evidence="3" id="KW-0378">Hydrolase</keyword>
<gene>
    <name evidence="8" type="ORF">CITCOLO1_LOCUS14629</name>
</gene>
<dbReference type="EMBL" id="OZ021739">
    <property type="protein sequence ID" value="CAK9322479.1"/>
    <property type="molecule type" value="Genomic_DNA"/>
</dbReference>